<gene>
    <name evidence="9" type="ORF">DFP95_10160</name>
</gene>
<comment type="subcellular location">
    <subcellularLocation>
        <location evidence="1 7">Cell membrane</location>
        <topology evidence="1 7">Multi-pass membrane protein</topology>
    </subcellularLocation>
</comment>
<dbReference type="RefSeq" id="WP_115990534.1">
    <property type="nucleotide sequence ID" value="NZ_QRDY01000001.1"/>
</dbReference>
<dbReference type="PANTHER" id="PTHR43386:SF22">
    <property type="entry name" value="OLIGOPEPTIDE TRANSPORT SYSTEM PERMEASE PROTEIN OPPC"/>
    <property type="match status" value="1"/>
</dbReference>
<feature type="domain" description="ABC transmembrane type-1" evidence="8">
    <location>
        <begin position="102"/>
        <end position="291"/>
    </location>
</feature>
<evidence type="ECO:0000313" key="9">
    <source>
        <dbReference type="EMBL" id="RED65572.1"/>
    </source>
</evidence>
<evidence type="ECO:0000256" key="2">
    <source>
        <dbReference type="ARBA" id="ARBA00022448"/>
    </source>
</evidence>
<dbReference type="InterPro" id="IPR000515">
    <property type="entry name" value="MetI-like"/>
</dbReference>
<reference evidence="9 10" key="1">
    <citation type="submission" date="2018-07" db="EMBL/GenBank/DDBJ databases">
        <title>Genomic Encyclopedia of Type Strains, Phase III (KMG-III): the genomes of soil and plant-associated and newly described type strains.</title>
        <authorList>
            <person name="Whitman W."/>
        </authorList>
    </citation>
    <scope>NUCLEOTIDE SEQUENCE [LARGE SCALE GENOMIC DNA]</scope>
    <source>
        <strain evidence="9 10">CECT 8236</strain>
    </source>
</reference>
<dbReference type="InterPro" id="IPR050366">
    <property type="entry name" value="BP-dependent_transpt_permease"/>
</dbReference>
<accession>A0A3D9IV14</accession>
<proteinExistence type="inferred from homology"/>
<dbReference type="EMBL" id="QRDY01000001">
    <property type="protein sequence ID" value="RED65572.1"/>
    <property type="molecule type" value="Genomic_DNA"/>
</dbReference>
<dbReference type="GO" id="GO:0055085">
    <property type="term" value="P:transmembrane transport"/>
    <property type="evidence" value="ECO:0007669"/>
    <property type="project" value="InterPro"/>
</dbReference>
<dbReference type="PANTHER" id="PTHR43386">
    <property type="entry name" value="OLIGOPEPTIDE TRANSPORT SYSTEM PERMEASE PROTEIN APPC"/>
    <property type="match status" value="1"/>
</dbReference>
<feature type="transmembrane region" description="Helical" evidence="7">
    <location>
        <begin position="273"/>
        <end position="294"/>
    </location>
</feature>
<dbReference type="Gene3D" id="1.10.3720.10">
    <property type="entry name" value="MetI-like"/>
    <property type="match status" value="1"/>
</dbReference>
<organism evidence="9 10">
    <name type="scientific">Cohnella lupini</name>
    <dbReference type="NCBI Taxonomy" id="1294267"/>
    <lineage>
        <taxon>Bacteria</taxon>
        <taxon>Bacillati</taxon>
        <taxon>Bacillota</taxon>
        <taxon>Bacilli</taxon>
        <taxon>Bacillales</taxon>
        <taxon>Paenibacillaceae</taxon>
        <taxon>Cohnella</taxon>
    </lineage>
</organism>
<evidence type="ECO:0000256" key="4">
    <source>
        <dbReference type="ARBA" id="ARBA00022692"/>
    </source>
</evidence>
<dbReference type="Pfam" id="PF12911">
    <property type="entry name" value="OppC_N"/>
    <property type="match status" value="1"/>
</dbReference>
<keyword evidence="10" id="KW-1185">Reference proteome</keyword>
<evidence type="ECO:0000256" key="3">
    <source>
        <dbReference type="ARBA" id="ARBA00022475"/>
    </source>
</evidence>
<keyword evidence="5 7" id="KW-1133">Transmembrane helix</keyword>
<dbReference type="PROSITE" id="PS50928">
    <property type="entry name" value="ABC_TM1"/>
    <property type="match status" value="1"/>
</dbReference>
<feature type="transmembrane region" description="Helical" evidence="7">
    <location>
        <begin position="167"/>
        <end position="184"/>
    </location>
</feature>
<dbReference type="Proteomes" id="UP000256869">
    <property type="component" value="Unassembled WGS sequence"/>
</dbReference>
<keyword evidence="2 7" id="KW-0813">Transport</keyword>
<dbReference type="OrthoDB" id="9797472at2"/>
<protein>
    <submittedName>
        <fullName evidence="9">Oligopeptide transport system permease protein</fullName>
    </submittedName>
</protein>
<dbReference type="Pfam" id="PF00528">
    <property type="entry name" value="BPD_transp_1"/>
    <property type="match status" value="1"/>
</dbReference>
<dbReference type="AlphaFoldDB" id="A0A3D9IV14"/>
<comment type="similarity">
    <text evidence="7">Belongs to the binding-protein-dependent transport system permease family.</text>
</comment>
<keyword evidence="3" id="KW-1003">Cell membrane</keyword>
<evidence type="ECO:0000313" key="10">
    <source>
        <dbReference type="Proteomes" id="UP000256869"/>
    </source>
</evidence>
<comment type="caution">
    <text evidence="9">The sequence shown here is derived from an EMBL/GenBank/DDBJ whole genome shotgun (WGS) entry which is preliminary data.</text>
</comment>
<evidence type="ECO:0000256" key="7">
    <source>
        <dbReference type="RuleBase" id="RU363032"/>
    </source>
</evidence>
<keyword evidence="4 7" id="KW-0812">Transmembrane</keyword>
<feature type="transmembrane region" description="Helical" evidence="7">
    <location>
        <begin position="219"/>
        <end position="248"/>
    </location>
</feature>
<evidence type="ECO:0000259" key="8">
    <source>
        <dbReference type="PROSITE" id="PS50928"/>
    </source>
</evidence>
<dbReference type="InterPro" id="IPR035906">
    <property type="entry name" value="MetI-like_sf"/>
</dbReference>
<dbReference type="CDD" id="cd06261">
    <property type="entry name" value="TM_PBP2"/>
    <property type="match status" value="1"/>
</dbReference>
<feature type="transmembrane region" description="Helical" evidence="7">
    <location>
        <begin position="104"/>
        <end position="129"/>
    </location>
</feature>
<evidence type="ECO:0000256" key="1">
    <source>
        <dbReference type="ARBA" id="ARBA00004651"/>
    </source>
</evidence>
<dbReference type="GO" id="GO:0005886">
    <property type="term" value="C:plasma membrane"/>
    <property type="evidence" value="ECO:0007669"/>
    <property type="project" value="UniProtKB-SubCell"/>
</dbReference>
<name>A0A3D9IV14_9BACL</name>
<keyword evidence="6 7" id="KW-0472">Membrane</keyword>
<feature type="transmembrane region" description="Helical" evidence="7">
    <location>
        <begin position="41"/>
        <end position="62"/>
    </location>
</feature>
<sequence length="304" mass="33959">METISKDKFQPAQKTTNAESIVRPSLTYWQDAWRRLRSNKLAMGGLIVLILLSVLAVVAPMVSKFDYETQYLKDIDLKPSWAHFFGTDDFGRDLWTRVWWGTRISLFIGLVAAALDLVIGVLYGGISAYFGGKVDNAMQRIVEIIYSIPLLLLAIILIVFLGPGMKSIIIAYALTGWVGMARLVRGQILLVKEQEFVLAARTLGAKPARIILQHLIPNVIGLVIVQITFIVPLAIFFESFLSFIGVGIRPPMASLGNLINDGAHYMRYQPHRIIFPTIVFSLILLSFNVLGDGLRDALDPKMRK</sequence>
<evidence type="ECO:0000256" key="5">
    <source>
        <dbReference type="ARBA" id="ARBA00022989"/>
    </source>
</evidence>
<evidence type="ECO:0000256" key="6">
    <source>
        <dbReference type="ARBA" id="ARBA00023136"/>
    </source>
</evidence>
<feature type="transmembrane region" description="Helical" evidence="7">
    <location>
        <begin position="141"/>
        <end position="161"/>
    </location>
</feature>
<dbReference type="InterPro" id="IPR025966">
    <property type="entry name" value="OppC_N"/>
</dbReference>
<dbReference type="SUPFAM" id="SSF161098">
    <property type="entry name" value="MetI-like"/>
    <property type="match status" value="1"/>
</dbReference>